<dbReference type="SMART" id="SM00422">
    <property type="entry name" value="HTH_MERR"/>
    <property type="match status" value="1"/>
</dbReference>
<dbReference type="EMBL" id="CP015405">
    <property type="protein sequence ID" value="ANU78538.1"/>
    <property type="molecule type" value="Genomic_DNA"/>
</dbReference>
<dbReference type="InterPro" id="IPR009061">
    <property type="entry name" value="DNA-bd_dom_put_sf"/>
</dbReference>
<protein>
    <submittedName>
        <fullName evidence="3">MerR family transcriptional regulator</fullName>
    </submittedName>
</protein>
<sequence length="136" mass="15982">MAAYTIKQVSQMFGLPASTLRYYEEIGLLPVVEKTKAKQRIYTEEHINRLGAVCCFKETGMSMAKLLEFFTYEEQEQEHIDEILVLLREQEKHVAGQIEKLMSAQKQLNRKLNYYKDIKKSMDNGSAYPCWADYWK</sequence>
<evidence type="ECO:0000313" key="4">
    <source>
        <dbReference type="Proteomes" id="UP000092574"/>
    </source>
</evidence>
<dbReference type="AlphaFoldDB" id="A0A1C7IHK4"/>
<dbReference type="RefSeq" id="WP_065544622.1">
    <property type="nucleotide sequence ID" value="NZ_CP015405.2"/>
</dbReference>
<dbReference type="OrthoDB" id="9811174at2"/>
<dbReference type="InterPro" id="IPR047057">
    <property type="entry name" value="MerR_fam"/>
</dbReference>
<dbReference type="CDD" id="cd01109">
    <property type="entry name" value="HTH_YyaN"/>
    <property type="match status" value="1"/>
</dbReference>
<reference evidence="3" key="1">
    <citation type="submission" date="2017-04" db="EMBL/GenBank/DDBJ databases">
        <title>Complete Genome Sequences of Twelve Strains of a Stable Defined Moderately Diverse Mouse Microbiota 2 (sDMDMm2).</title>
        <authorList>
            <person name="Uchimura Y."/>
            <person name="Wyss M."/>
            <person name="Brugiroux S."/>
            <person name="Limenitakis J.P."/>
            <person name="Stecher B."/>
            <person name="McCoy K.D."/>
            <person name="Macpherson A.J."/>
        </authorList>
    </citation>
    <scope>NUCLEOTIDE SEQUENCE</scope>
    <source>
        <strain evidence="3">YL58</strain>
    </source>
</reference>
<feature type="domain" description="HTH merR-type" evidence="2">
    <location>
        <begin position="3"/>
        <end position="72"/>
    </location>
</feature>
<dbReference type="GO" id="GO:0003677">
    <property type="term" value="F:DNA binding"/>
    <property type="evidence" value="ECO:0007669"/>
    <property type="project" value="UniProtKB-KW"/>
</dbReference>
<dbReference type="PANTHER" id="PTHR30204">
    <property type="entry name" value="REDOX-CYCLING DRUG-SENSING TRANSCRIPTIONAL ACTIVATOR SOXR"/>
    <property type="match status" value="1"/>
</dbReference>
<dbReference type="Gene3D" id="1.10.1660.10">
    <property type="match status" value="1"/>
</dbReference>
<dbReference type="STRING" id="1796616.A4V09_03675"/>
<evidence type="ECO:0000259" key="2">
    <source>
        <dbReference type="PROSITE" id="PS50937"/>
    </source>
</evidence>
<dbReference type="Proteomes" id="UP000092574">
    <property type="component" value="Chromosome"/>
</dbReference>
<evidence type="ECO:0000313" key="3">
    <source>
        <dbReference type="EMBL" id="ANU78538.1"/>
    </source>
</evidence>
<evidence type="ECO:0000256" key="1">
    <source>
        <dbReference type="ARBA" id="ARBA00023125"/>
    </source>
</evidence>
<keyword evidence="4" id="KW-1185">Reference proteome</keyword>
<organism evidence="3 4">
    <name type="scientific">Blautia pseudococcoides</name>
    <dbReference type="NCBI Taxonomy" id="1796616"/>
    <lineage>
        <taxon>Bacteria</taxon>
        <taxon>Bacillati</taxon>
        <taxon>Bacillota</taxon>
        <taxon>Clostridia</taxon>
        <taxon>Lachnospirales</taxon>
        <taxon>Lachnospiraceae</taxon>
        <taxon>Blautia</taxon>
    </lineage>
</organism>
<dbReference type="PROSITE" id="PS50937">
    <property type="entry name" value="HTH_MERR_2"/>
    <property type="match status" value="1"/>
</dbReference>
<keyword evidence="1" id="KW-0238">DNA-binding</keyword>
<dbReference type="SUPFAM" id="SSF46955">
    <property type="entry name" value="Putative DNA-binding domain"/>
    <property type="match status" value="1"/>
</dbReference>
<dbReference type="KEGG" id="byl:A4V09_03675"/>
<dbReference type="GO" id="GO:0003700">
    <property type="term" value="F:DNA-binding transcription factor activity"/>
    <property type="evidence" value="ECO:0007669"/>
    <property type="project" value="InterPro"/>
</dbReference>
<dbReference type="PANTHER" id="PTHR30204:SF82">
    <property type="entry name" value="TRANSCRIPTIONAL REGULATOR, MERR FAMILY"/>
    <property type="match status" value="1"/>
</dbReference>
<accession>A0A1C7IHK4</accession>
<gene>
    <name evidence="3" type="ORF">A4V09_03675</name>
</gene>
<dbReference type="InterPro" id="IPR000551">
    <property type="entry name" value="MerR-type_HTH_dom"/>
</dbReference>
<dbReference type="Pfam" id="PF13411">
    <property type="entry name" value="MerR_1"/>
    <property type="match status" value="1"/>
</dbReference>
<proteinExistence type="predicted"/>
<name>A0A1C7IHK4_9FIRM</name>